<keyword evidence="3" id="KW-0472">Membrane</keyword>
<keyword evidence="3" id="KW-1133">Transmembrane helix</keyword>
<proteinExistence type="predicted"/>
<accession>A0ABM4V608</accession>
<dbReference type="PANTHER" id="PTHR35705">
    <property type="entry name" value="WPP DOMAIN-INTERACTING TAIL-ANCHORED PROTEIN 1"/>
    <property type="match status" value="1"/>
</dbReference>
<feature type="compositionally biased region" description="Polar residues" evidence="2">
    <location>
        <begin position="644"/>
        <end position="671"/>
    </location>
</feature>
<feature type="domain" description="WIT1/2 N-terminal helical bundle" evidence="4">
    <location>
        <begin position="105"/>
        <end position="243"/>
    </location>
</feature>
<dbReference type="Pfam" id="PF26581">
    <property type="entry name" value="WIT1_2_N"/>
    <property type="match status" value="1"/>
</dbReference>
<keyword evidence="1" id="KW-0175">Coiled coil</keyword>
<sequence length="737" mass="83724">MMIHLISLRTRKQRERERRKKKKKVIDSCGKFSWFLFLHENNFAFTASPANFSKLLNLVISKMDSEVLNTASVSEEVHAGELEVESNYIDSLEVMSSSGDIMRELENVGELLTKVELDLACFSEKLLNLDILVMHVGARESDFEAFVSEKESTIGDSAKKALEFDLLSGILESEVKDLDNFIVTLRVEIDNAREMTISSKHYGEAFEYMQEKLTDCVKSFDQSLEQVSEMRVQSNNFQRTLLTCSEGDKDIDSVGNGYSSDLNSKIKMQTAEQQRHILRMFEKSLARELDLEKKLTDLRQSEEILKLKLQQDIFYMEEENEVAWEKLFEAENSAEVLLWTSKDFTSQLQIVKFNLNVSVQREAGLRSQCQELSKQLTMNNVALRKSEGMNAELVAKLTSTEKQVKESELQLFNLKGSAEKQRESLSKIHELEELVCHLKEKVSEAEKRADGAEAESKLLRHTNMELKKDSNSSTLETVNLLERQLRETDVQLQHAVASAEASQEKQSMLYSTIKDMEDLIEDLKSKVSKAESRTESAEEKCIILSETNSDLNDEIKFLRNRMECLDASLHQAEETKRATAKDIGIRTKLITDLIMKLALERERLHKQISLLTKEKKFLLKRLQHMSKGHSISARKDIEDGNKSFPVSRNDLSSGTSLKETNSDATGPSNTSHELDNANKDEPMGTAGVRVAKETSELDSVRNIDTSQLKSKYVLVAVFVLVIATLIAALFQHHSDCL</sequence>
<dbReference type="RefSeq" id="XP_071914965.1">
    <property type="nucleotide sequence ID" value="XM_072058864.1"/>
</dbReference>
<evidence type="ECO:0000256" key="1">
    <source>
        <dbReference type="SAM" id="Coils"/>
    </source>
</evidence>
<feature type="region of interest" description="Disordered" evidence="2">
    <location>
        <begin position="630"/>
        <end position="683"/>
    </location>
</feature>
<evidence type="ECO:0000259" key="4">
    <source>
        <dbReference type="Pfam" id="PF26581"/>
    </source>
</evidence>
<dbReference type="PANTHER" id="PTHR35705:SF1">
    <property type="entry name" value="WPP DOMAIN-INTERACTING TAIL-ANCHORED PROTEIN 1"/>
    <property type="match status" value="1"/>
</dbReference>
<dbReference type="GeneID" id="113701930"/>
<feature type="coiled-coil region" evidence="1">
    <location>
        <begin position="513"/>
        <end position="621"/>
    </location>
</feature>
<keyword evidence="3" id="KW-0812">Transmembrane</keyword>
<evidence type="ECO:0000313" key="6">
    <source>
        <dbReference type="RefSeq" id="XP_071914965.1"/>
    </source>
</evidence>
<protein>
    <submittedName>
        <fullName evidence="6">WPP domain-interacting tail-anchored protein 1-like isoform X1</fullName>
    </submittedName>
</protein>
<organism evidence="5 6">
    <name type="scientific">Coffea arabica</name>
    <name type="common">Arabian coffee</name>
    <dbReference type="NCBI Taxonomy" id="13443"/>
    <lineage>
        <taxon>Eukaryota</taxon>
        <taxon>Viridiplantae</taxon>
        <taxon>Streptophyta</taxon>
        <taxon>Embryophyta</taxon>
        <taxon>Tracheophyta</taxon>
        <taxon>Spermatophyta</taxon>
        <taxon>Magnoliopsida</taxon>
        <taxon>eudicotyledons</taxon>
        <taxon>Gunneridae</taxon>
        <taxon>Pentapetalae</taxon>
        <taxon>asterids</taxon>
        <taxon>lamiids</taxon>
        <taxon>Gentianales</taxon>
        <taxon>Rubiaceae</taxon>
        <taxon>Ixoroideae</taxon>
        <taxon>Gardenieae complex</taxon>
        <taxon>Bertiereae - Coffeeae clade</taxon>
        <taxon>Coffeeae</taxon>
        <taxon>Coffea</taxon>
    </lineage>
</organism>
<evidence type="ECO:0000256" key="2">
    <source>
        <dbReference type="SAM" id="MobiDB-lite"/>
    </source>
</evidence>
<dbReference type="SUPFAM" id="SSF57997">
    <property type="entry name" value="Tropomyosin"/>
    <property type="match status" value="1"/>
</dbReference>
<dbReference type="Proteomes" id="UP001652660">
    <property type="component" value="Chromosome 7e"/>
</dbReference>
<feature type="compositionally biased region" description="Basic and acidic residues" evidence="2">
    <location>
        <begin position="672"/>
        <end position="682"/>
    </location>
</feature>
<dbReference type="InterPro" id="IPR039976">
    <property type="entry name" value="WIT1/WIT2"/>
</dbReference>
<dbReference type="InterPro" id="IPR058610">
    <property type="entry name" value="WIT1_2_N"/>
</dbReference>
<name>A0ABM4V608_COFAR</name>
<feature type="transmembrane region" description="Helical" evidence="3">
    <location>
        <begin position="712"/>
        <end position="730"/>
    </location>
</feature>
<evidence type="ECO:0000256" key="3">
    <source>
        <dbReference type="SAM" id="Phobius"/>
    </source>
</evidence>
<reference evidence="6" key="1">
    <citation type="submission" date="2025-08" db="UniProtKB">
        <authorList>
            <consortium name="RefSeq"/>
        </authorList>
    </citation>
    <scope>IDENTIFICATION</scope>
    <source>
        <tissue evidence="6">Leaves</tissue>
    </source>
</reference>
<evidence type="ECO:0000313" key="5">
    <source>
        <dbReference type="Proteomes" id="UP001652660"/>
    </source>
</evidence>
<keyword evidence="5" id="KW-1185">Reference proteome</keyword>
<gene>
    <name evidence="6" type="primary">LOC113701930</name>
</gene>